<sequence>MKKIALLSAAALTLASFAGTALAEGKKAEALFKEKCAACHPGGGNIMKPKASLKGLKDTKNIVQKIRNGGGGMTAFDQKAISDADAKAVADYIVKTFKK</sequence>
<keyword evidence="13" id="KW-1185">Reference proteome</keyword>
<dbReference type="InterPro" id="IPR009056">
    <property type="entry name" value="Cyt_c-like_dom"/>
</dbReference>
<evidence type="ECO:0000256" key="5">
    <source>
        <dbReference type="ARBA" id="ARBA00022723"/>
    </source>
</evidence>
<evidence type="ECO:0000256" key="2">
    <source>
        <dbReference type="ARBA" id="ARBA00009650"/>
    </source>
</evidence>
<organism evidence="12 13">
    <name type="scientific">Geobacter argillaceus</name>
    <dbReference type="NCBI Taxonomy" id="345631"/>
    <lineage>
        <taxon>Bacteria</taxon>
        <taxon>Pseudomonadati</taxon>
        <taxon>Thermodesulfobacteriota</taxon>
        <taxon>Desulfuromonadia</taxon>
        <taxon>Geobacterales</taxon>
        <taxon>Geobacteraceae</taxon>
        <taxon>Geobacter</taxon>
    </lineage>
</organism>
<dbReference type="OrthoDB" id="5397812at2"/>
<feature type="chain" id="PRO_5021713291" evidence="10">
    <location>
        <begin position="24"/>
        <end position="99"/>
    </location>
</feature>
<keyword evidence="10" id="KW-0732">Signal</keyword>
<comment type="subcellular location">
    <subcellularLocation>
        <location evidence="1">Cellular thylakoid lumen</location>
    </subcellularLocation>
</comment>
<keyword evidence="5 9" id="KW-0479">Metal-binding</keyword>
<dbReference type="GO" id="GO:0005506">
    <property type="term" value="F:iron ion binding"/>
    <property type="evidence" value="ECO:0007669"/>
    <property type="project" value="InterPro"/>
</dbReference>
<dbReference type="PANTHER" id="PTHR34688:SF2">
    <property type="entry name" value="CYTOCHROME C6, CHLOROPLASTIC"/>
    <property type="match status" value="1"/>
</dbReference>
<accession>A0A562VLQ5</accession>
<name>A0A562VLQ5_9BACT</name>
<feature type="signal peptide" evidence="10">
    <location>
        <begin position="1"/>
        <end position="23"/>
    </location>
</feature>
<dbReference type="AlphaFoldDB" id="A0A562VLQ5"/>
<reference evidence="12 13" key="1">
    <citation type="submission" date="2019-07" db="EMBL/GenBank/DDBJ databases">
        <title>Genomic Encyclopedia of Archaeal and Bacterial Type Strains, Phase II (KMG-II): from individual species to whole genera.</title>
        <authorList>
            <person name="Goeker M."/>
        </authorList>
    </citation>
    <scope>NUCLEOTIDE SEQUENCE [LARGE SCALE GENOMIC DNA]</scope>
    <source>
        <strain evidence="12 13">ATCC BAA-1139</strain>
    </source>
</reference>
<comment type="caution">
    <text evidence="12">The sequence shown here is derived from an EMBL/GenBank/DDBJ whole genome shotgun (WGS) entry which is preliminary data.</text>
</comment>
<evidence type="ECO:0000256" key="8">
    <source>
        <dbReference type="ARBA" id="ARBA00023078"/>
    </source>
</evidence>
<evidence type="ECO:0000256" key="6">
    <source>
        <dbReference type="ARBA" id="ARBA00022982"/>
    </source>
</evidence>
<dbReference type="GO" id="GO:0009055">
    <property type="term" value="F:electron transfer activity"/>
    <property type="evidence" value="ECO:0007669"/>
    <property type="project" value="InterPro"/>
</dbReference>
<dbReference type="RefSeq" id="WP_145022940.1">
    <property type="nucleotide sequence ID" value="NZ_VLLN01000013.1"/>
</dbReference>
<dbReference type="Proteomes" id="UP000319449">
    <property type="component" value="Unassembled WGS sequence"/>
</dbReference>
<evidence type="ECO:0000313" key="13">
    <source>
        <dbReference type="Proteomes" id="UP000319449"/>
    </source>
</evidence>
<evidence type="ECO:0000256" key="9">
    <source>
        <dbReference type="PROSITE-ProRule" id="PRU00433"/>
    </source>
</evidence>
<keyword evidence="6" id="KW-0249">Electron transport</keyword>
<proteinExistence type="inferred from homology"/>
<evidence type="ECO:0000256" key="10">
    <source>
        <dbReference type="SAM" id="SignalP"/>
    </source>
</evidence>
<dbReference type="EMBL" id="VLLN01000013">
    <property type="protein sequence ID" value="TWJ18896.1"/>
    <property type="molecule type" value="Genomic_DNA"/>
</dbReference>
<evidence type="ECO:0000256" key="7">
    <source>
        <dbReference type="ARBA" id="ARBA00023004"/>
    </source>
</evidence>
<dbReference type="PROSITE" id="PS51007">
    <property type="entry name" value="CYTC"/>
    <property type="match status" value="1"/>
</dbReference>
<keyword evidence="4 9" id="KW-0349">Heme</keyword>
<evidence type="ECO:0000259" key="11">
    <source>
        <dbReference type="PROSITE" id="PS51007"/>
    </source>
</evidence>
<dbReference type="PANTHER" id="PTHR34688">
    <property type="entry name" value="CYTOCHROME C6, CHLOROPLASTIC"/>
    <property type="match status" value="1"/>
</dbReference>
<dbReference type="GO" id="GO:0020037">
    <property type="term" value="F:heme binding"/>
    <property type="evidence" value="ECO:0007669"/>
    <property type="project" value="InterPro"/>
</dbReference>
<dbReference type="Pfam" id="PF13442">
    <property type="entry name" value="Cytochrome_CBB3"/>
    <property type="match status" value="1"/>
</dbReference>
<dbReference type="InterPro" id="IPR023655">
    <property type="entry name" value="Cyt_C6"/>
</dbReference>
<evidence type="ECO:0000256" key="4">
    <source>
        <dbReference type="ARBA" id="ARBA00022617"/>
    </source>
</evidence>
<dbReference type="SUPFAM" id="SSF46626">
    <property type="entry name" value="Cytochrome c"/>
    <property type="match status" value="1"/>
</dbReference>
<evidence type="ECO:0000313" key="12">
    <source>
        <dbReference type="EMBL" id="TWJ18896.1"/>
    </source>
</evidence>
<gene>
    <name evidence="12" type="ORF">JN12_02347</name>
</gene>
<dbReference type="GO" id="GO:0031979">
    <property type="term" value="C:plasma membrane-derived thylakoid lumen"/>
    <property type="evidence" value="ECO:0007669"/>
    <property type="project" value="UniProtKB-SubCell"/>
</dbReference>
<dbReference type="InterPro" id="IPR036909">
    <property type="entry name" value="Cyt_c-like_dom_sf"/>
</dbReference>
<dbReference type="Gene3D" id="1.10.760.10">
    <property type="entry name" value="Cytochrome c-like domain"/>
    <property type="match status" value="1"/>
</dbReference>
<comment type="similarity">
    <text evidence="2">Belongs to the cytochrome c family. PetJ subfamily.</text>
</comment>
<protein>
    <submittedName>
        <fullName evidence="12">Cytochrome c6</fullName>
    </submittedName>
</protein>
<keyword evidence="8" id="KW-0793">Thylakoid</keyword>
<evidence type="ECO:0000256" key="1">
    <source>
        <dbReference type="ARBA" id="ARBA00004518"/>
    </source>
</evidence>
<keyword evidence="3" id="KW-0813">Transport</keyword>
<feature type="domain" description="Cytochrome c" evidence="11">
    <location>
        <begin position="23"/>
        <end position="97"/>
    </location>
</feature>
<keyword evidence="7 9" id="KW-0408">Iron</keyword>
<evidence type="ECO:0000256" key="3">
    <source>
        <dbReference type="ARBA" id="ARBA00022448"/>
    </source>
</evidence>